<dbReference type="EMBL" id="GL443425">
    <property type="protein sequence ID" value="EFN62056.1"/>
    <property type="molecule type" value="Genomic_DNA"/>
</dbReference>
<reference evidence="2 3" key="1">
    <citation type="journal article" date="2010" name="Science">
        <title>Genomic comparison of the ants Camponotus floridanus and Harpegnathos saltator.</title>
        <authorList>
            <person name="Bonasio R."/>
            <person name="Zhang G."/>
            <person name="Ye C."/>
            <person name="Mutti N.S."/>
            <person name="Fang X."/>
            <person name="Qin N."/>
            <person name="Donahue G."/>
            <person name="Yang P."/>
            <person name="Li Q."/>
            <person name="Li C."/>
            <person name="Zhang P."/>
            <person name="Huang Z."/>
            <person name="Berger S.L."/>
            <person name="Reinberg D."/>
            <person name="Wang J."/>
            <person name="Liebig J."/>
        </authorList>
    </citation>
    <scope>NUCLEOTIDE SEQUENCE [LARGE SCALE GENOMIC DNA]</scope>
    <source>
        <strain evidence="3">C129</strain>
    </source>
</reference>
<dbReference type="AlphaFoldDB" id="E2AWT6"/>
<proteinExistence type="predicted"/>
<feature type="non-terminal residue" evidence="2">
    <location>
        <position position="1"/>
    </location>
</feature>
<name>E2AWT6_CAMFO</name>
<feature type="non-terminal residue" evidence="2">
    <location>
        <position position="70"/>
    </location>
</feature>
<keyword evidence="3" id="KW-1185">Reference proteome</keyword>
<gene>
    <name evidence="2" type="ORF">EAG_04190</name>
</gene>
<dbReference type="Proteomes" id="UP000000311">
    <property type="component" value="Unassembled WGS sequence"/>
</dbReference>
<organism evidence="3">
    <name type="scientific">Camponotus floridanus</name>
    <name type="common">Florida carpenter ant</name>
    <dbReference type="NCBI Taxonomy" id="104421"/>
    <lineage>
        <taxon>Eukaryota</taxon>
        <taxon>Metazoa</taxon>
        <taxon>Ecdysozoa</taxon>
        <taxon>Arthropoda</taxon>
        <taxon>Hexapoda</taxon>
        <taxon>Insecta</taxon>
        <taxon>Pterygota</taxon>
        <taxon>Neoptera</taxon>
        <taxon>Endopterygota</taxon>
        <taxon>Hymenoptera</taxon>
        <taxon>Apocrita</taxon>
        <taxon>Aculeata</taxon>
        <taxon>Formicoidea</taxon>
        <taxon>Formicidae</taxon>
        <taxon>Formicinae</taxon>
        <taxon>Camponotus</taxon>
    </lineage>
</organism>
<feature type="region of interest" description="Disordered" evidence="1">
    <location>
        <begin position="28"/>
        <end position="51"/>
    </location>
</feature>
<evidence type="ECO:0000313" key="3">
    <source>
        <dbReference type="Proteomes" id="UP000000311"/>
    </source>
</evidence>
<sequence length="70" mass="7560">VSQSCAKAAAHARRHPIRRENCRACVNTPNQARGLPRMREDSQAGARTAAHAPRLPIRRTCAVNGACAKT</sequence>
<dbReference type="InParanoid" id="E2AWT6"/>
<evidence type="ECO:0000256" key="1">
    <source>
        <dbReference type="SAM" id="MobiDB-lite"/>
    </source>
</evidence>
<evidence type="ECO:0000313" key="2">
    <source>
        <dbReference type="EMBL" id="EFN62056.1"/>
    </source>
</evidence>
<protein>
    <submittedName>
        <fullName evidence="2">Uncharacterized protein</fullName>
    </submittedName>
</protein>
<accession>E2AWT6</accession>